<feature type="transmembrane region" description="Helical" evidence="9">
    <location>
        <begin position="170"/>
        <end position="194"/>
    </location>
</feature>
<dbReference type="OrthoDB" id="9778687at2"/>
<organism evidence="12 13">
    <name type="scientific">Amygdalobacter nucleatus</name>
    <dbReference type="NCBI Taxonomy" id="3029274"/>
    <lineage>
        <taxon>Bacteria</taxon>
        <taxon>Bacillati</taxon>
        <taxon>Bacillota</taxon>
        <taxon>Clostridia</taxon>
        <taxon>Eubacteriales</taxon>
        <taxon>Oscillospiraceae</taxon>
        <taxon>Amygdalobacter</taxon>
    </lineage>
</organism>
<keyword evidence="5 10" id="KW-0762">Sugar transport</keyword>
<dbReference type="PROSITE" id="PS50928">
    <property type="entry name" value="ABC_TM1"/>
    <property type="match status" value="1"/>
</dbReference>
<dbReference type="PATRIC" id="fig|1497955.3.peg.1142"/>
<sequence>MSNYINKFKATLAKLFHAVAAFFVNYVTFFVKGDYKTRLSYIVMGAGSFLNHQVVHGLAYLCFEVAFIAYMVNDGFYFIRMLPTLGTQQQGEVFDEATGLYMVQKGDNSMLLLLFGVIAIVLWLVFIALHYSNVKHAYKNQCLIAEGKRPESFKEECQALLNERFHVTILALPAILTILFTVLPLIFMILMAFTNFDKNHQPPGNLFTWVGLSNFHQVFVGNPLWAKTFQKLFVWTMIWAFFATFLNYIAGIVLALIINQKRVRFKKLWRTMFVITIAVPQFVSLLLVSKFLLDQGPLNGLLLNLGWIKHYIPFLSNALLAKITVIVVNLWVGIPYTMLICTGILMNIPQNLYEASLIDGASPFKQFTKITMPYMLQVTTPYLITQFVGNINNFNVIYLLTGGDPKTLDLYQAGETDLLVTWLYKLTVSEKNYALASTIGIIIFVITAVISLIAYNNAKAVKEEDQFQ</sequence>
<keyword evidence="13" id="KW-1185">Reference proteome</keyword>
<dbReference type="PANTHER" id="PTHR47314">
    <property type="entry name" value="MALTOSE/MALTODEXTRIN TRANSPORT SYSTEM PERMEASE PROTEIN MALF"/>
    <property type="match status" value="1"/>
</dbReference>
<dbReference type="SUPFAM" id="SSF160964">
    <property type="entry name" value="MalF N-terminal region-like"/>
    <property type="match status" value="1"/>
</dbReference>
<feature type="domain" description="ABC transmembrane type-1" evidence="11">
    <location>
        <begin position="233"/>
        <end position="454"/>
    </location>
</feature>
<evidence type="ECO:0000256" key="7">
    <source>
        <dbReference type="ARBA" id="ARBA00022989"/>
    </source>
</evidence>
<keyword evidence="3 9" id="KW-0813">Transport</keyword>
<name>A0A133Y7R9_9FIRM</name>
<feature type="transmembrane region" description="Helical" evidence="9">
    <location>
        <begin position="111"/>
        <end position="131"/>
    </location>
</feature>
<evidence type="ECO:0000256" key="9">
    <source>
        <dbReference type="RuleBase" id="RU363032"/>
    </source>
</evidence>
<dbReference type="Pfam" id="PF00528">
    <property type="entry name" value="BPD_transp_1"/>
    <property type="match status" value="1"/>
</dbReference>
<evidence type="ECO:0000256" key="10">
    <source>
        <dbReference type="RuleBase" id="RU367050"/>
    </source>
</evidence>
<feature type="transmembrane region" description="Helical" evidence="9">
    <location>
        <begin position="433"/>
        <end position="455"/>
    </location>
</feature>
<comment type="caution">
    <text evidence="12">The sequence shown here is derived from an EMBL/GenBank/DDBJ whole genome shotgun (WGS) entry which is preliminary data.</text>
</comment>
<dbReference type="GO" id="GO:0015423">
    <property type="term" value="F:ABC-type maltose transporter activity"/>
    <property type="evidence" value="ECO:0007669"/>
    <property type="project" value="TreeGrafter"/>
</dbReference>
<dbReference type="GO" id="GO:0042956">
    <property type="term" value="P:maltodextrin transmembrane transport"/>
    <property type="evidence" value="ECO:0007669"/>
    <property type="project" value="TreeGrafter"/>
</dbReference>
<gene>
    <name evidence="12" type="ORF">HMPREF1872_01175</name>
</gene>
<evidence type="ECO:0000256" key="8">
    <source>
        <dbReference type="ARBA" id="ARBA00023136"/>
    </source>
</evidence>
<accession>A0A133Y7R9</accession>
<dbReference type="InterPro" id="IPR000515">
    <property type="entry name" value="MetI-like"/>
</dbReference>
<evidence type="ECO:0000256" key="4">
    <source>
        <dbReference type="ARBA" id="ARBA00022475"/>
    </source>
</evidence>
<keyword evidence="6 9" id="KW-0812">Transmembrane</keyword>
<proteinExistence type="inferred from homology"/>
<dbReference type="EMBL" id="LSCV01000042">
    <property type="protein sequence ID" value="KXB39145.1"/>
    <property type="molecule type" value="Genomic_DNA"/>
</dbReference>
<evidence type="ECO:0000256" key="1">
    <source>
        <dbReference type="ARBA" id="ARBA00004651"/>
    </source>
</evidence>
<dbReference type="STRING" id="1497955.HMPREF1872_01175"/>
<feature type="transmembrane region" description="Helical" evidence="9">
    <location>
        <begin position="271"/>
        <end position="292"/>
    </location>
</feature>
<evidence type="ECO:0000256" key="5">
    <source>
        <dbReference type="ARBA" id="ARBA00022597"/>
    </source>
</evidence>
<dbReference type="SUPFAM" id="SSF161098">
    <property type="entry name" value="MetI-like"/>
    <property type="match status" value="1"/>
</dbReference>
<comment type="subcellular location">
    <subcellularLocation>
        <location evidence="1 9">Cell membrane</location>
        <topology evidence="1 9">Multi-pass membrane protein</topology>
    </subcellularLocation>
</comment>
<dbReference type="PANTHER" id="PTHR47314:SF1">
    <property type="entry name" value="MALTOSE_MALTODEXTRIN TRANSPORT SYSTEM PERMEASE PROTEIN MALF"/>
    <property type="match status" value="1"/>
</dbReference>
<keyword evidence="7 9" id="KW-1133">Transmembrane helix</keyword>
<comment type="function">
    <text evidence="10">Part of the ABC transporter complex MalEFGK involved in maltose/maltodextrin import. Probably responsible for the translocation of the substrate across the membrane.</text>
</comment>
<dbReference type="InterPro" id="IPR035906">
    <property type="entry name" value="MetI-like_sf"/>
</dbReference>
<feature type="transmembrane region" description="Helical" evidence="9">
    <location>
        <begin position="12"/>
        <end position="31"/>
    </location>
</feature>
<evidence type="ECO:0000256" key="3">
    <source>
        <dbReference type="ARBA" id="ARBA00022448"/>
    </source>
</evidence>
<feature type="transmembrane region" description="Helical" evidence="9">
    <location>
        <begin position="232"/>
        <end position="259"/>
    </location>
</feature>
<evidence type="ECO:0000256" key="6">
    <source>
        <dbReference type="ARBA" id="ARBA00022692"/>
    </source>
</evidence>
<dbReference type="Proteomes" id="UP000070080">
    <property type="component" value="Unassembled WGS sequence"/>
</dbReference>
<dbReference type="AlphaFoldDB" id="A0A133Y7R9"/>
<keyword evidence="8 9" id="KW-0472">Membrane</keyword>
<reference evidence="13" key="1">
    <citation type="submission" date="2016-01" db="EMBL/GenBank/DDBJ databases">
        <authorList>
            <person name="Mitreva M."/>
            <person name="Pepin K.H."/>
            <person name="Mihindukulasuriya K.A."/>
            <person name="Fulton R."/>
            <person name="Fronick C."/>
            <person name="O'Laughlin M."/>
            <person name="Miner T."/>
            <person name="Herter B."/>
            <person name="Rosa B.A."/>
            <person name="Cordes M."/>
            <person name="Tomlinson C."/>
            <person name="Wollam A."/>
            <person name="Palsikar V.B."/>
            <person name="Mardis E.R."/>
            <person name="Wilson R.K."/>
        </authorList>
    </citation>
    <scope>NUCLEOTIDE SEQUENCE [LARGE SCALE GENOMIC DNA]</scope>
    <source>
        <strain evidence="13">KA00274</strain>
    </source>
</reference>
<dbReference type="Gene3D" id="1.10.3720.10">
    <property type="entry name" value="MetI-like"/>
    <property type="match status" value="1"/>
</dbReference>
<evidence type="ECO:0000313" key="13">
    <source>
        <dbReference type="Proteomes" id="UP000070080"/>
    </source>
</evidence>
<evidence type="ECO:0000313" key="12">
    <source>
        <dbReference type="EMBL" id="KXB39145.1"/>
    </source>
</evidence>
<protein>
    <recommendedName>
        <fullName evidence="10">Maltose/maltodextrin transport system permease protein</fullName>
    </recommendedName>
</protein>
<evidence type="ECO:0000256" key="2">
    <source>
        <dbReference type="ARBA" id="ARBA00009047"/>
    </source>
</evidence>
<dbReference type="GO" id="GO:1990060">
    <property type="term" value="C:maltose transport complex"/>
    <property type="evidence" value="ECO:0007669"/>
    <property type="project" value="TreeGrafter"/>
</dbReference>
<comment type="similarity">
    <text evidence="2 10">Belongs to the binding-protein-dependent transport system permease family. MalFG subfamily.</text>
</comment>
<evidence type="ECO:0000259" key="11">
    <source>
        <dbReference type="PROSITE" id="PS50928"/>
    </source>
</evidence>
<dbReference type="CDD" id="cd06261">
    <property type="entry name" value="TM_PBP2"/>
    <property type="match status" value="1"/>
</dbReference>
<dbReference type="RefSeq" id="WP_082714366.1">
    <property type="nucleotide sequence ID" value="NZ_JARFNM010000001.1"/>
</dbReference>
<keyword evidence="4 10" id="KW-1003">Cell membrane</keyword>
<feature type="transmembrane region" description="Helical" evidence="9">
    <location>
        <begin position="54"/>
        <end position="72"/>
    </location>
</feature>